<protein>
    <submittedName>
        <fullName evidence="1">Uncharacterized protein</fullName>
    </submittedName>
</protein>
<organism evidence="1">
    <name type="scientific">Arundo donax</name>
    <name type="common">Giant reed</name>
    <name type="synonym">Donax arundinaceus</name>
    <dbReference type="NCBI Taxonomy" id="35708"/>
    <lineage>
        <taxon>Eukaryota</taxon>
        <taxon>Viridiplantae</taxon>
        <taxon>Streptophyta</taxon>
        <taxon>Embryophyta</taxon>
        <taxon>Tracheophyta</taxon>
        <taxon>Spermatophyta</taxon>
        <taxon>Magnoliopsida</taxon>
        <taxon>Liliopsida</taxon>
        <taxon>Poales</taxon>
        <taxon>Poaceae</taxon>
        <taxon>PACMAD clade</taxon>
        <taxon>Arundinoideae</taxon>
        <taxon>Arundineae</taxon>
        <taxon>Arundo</taxon>
    </lineage>
</organism>
<evidence type="ECO:0000313" key="1">
    <source>
        <dbReference type="EMBL" id="JAD74772.1"/>
    </source>
</evidence>
<reference evidence="1" key="1">
    <citation type="submission" date="2014-09" db="EMBL/GenBank/DDBJ databases">
        <authorList>
            <person name="Magalhaes I.L.F."/>
            <person name="Oliveira U."/>
            <person name="Santos F.R."/>
            <person name="Vidigal T.H.D.A."/>
            <person name="Brescovit A.D."/>
            <person name="Santos A.J."/>
        </authorList>
    </citation>
    <scope>NUCLEOTIDE SEQUENCE</scope>
    <source>
        <tissue evidence="1">Shoot tissue taken approximately 20 cm above the soil surface</tissue>
    </source>
</reference>
<sequence length="76" mass="8768">MSCKYPRHRHPLHHPFHHSLLTLHCFLQKILHFQNLSKSRSALLHRHQPQFSHSDGKQEWSSFSCGGALSSLSSQA</sequence>
<accession>A0A0A9CTD4</accession>
<reference evidence="1" key="2">
    <citation type="journal article" date="2015" name="Data Brief">
        <title>Shoot transcriptome of the giant reed, Arundo donax.</title>
        <authorList>
            <person name="Barrero R.A."/>
            <person name="Guerrero F.D."/>
            <person name="Moolhuijzen P."/>
            <person name="Goolsby J.A."/>
            <person name="Tidwell J."/>
            <person name="Bellgard S.E."/>
            <person name="Bellgard M.I."/>
        </authorList>
    </citation>
    <scope>NUCLEOTIDE SEQUENCE</scope>
    <source>
        <tissue evidence="1">Shoot tissue taken approximately 20 cm above the soil surface</tissue>
    </source>
</reference>
<proteinExistence type="predicted"/>
<dbReference type="AlphaFoldDB" id="A0A0A9CTD4"/>
<dbReference type="EMBL" id="GBRH01223123">
    <property type="protein sequence ID" value="JAD74772.1"/>
    <property type="molecule type" value="Transcribed_RNA"/>
</dbReference>
<name>A0A0A9CTD4_ARUDO</name>